<dbReference type="PANTHER" id="PTHR43140:SF1">
    <property type="entry name" value="TYPE I RESTRICTION ENZYME ECOKI SPECIFICITY SUBUNIT"/>
    <property type="match status" value="1"/>
</dbReference>
<dbReference type="RefSeq" id="WP_209927618.1">
    <property type="nucleotide sequence ID" value="NZ_JBEWCH010000020.1"/>
</dbReference>
<sequence>MINQLEMSFSPQDQLKLRDLVTVASKIVHPEETPDAMFFYVAMENIEQETGRIVENLPVQGRKIASAKFEFKKGDVLYGRLRPYLQKVAIASFDGICSTEIIPLRPKSGISAEFLREYLLSTLHLAHVEGLVSGARMPRLRTTDLLDAPVPAFSIPDQQQIGRACTILRVRAYSVEERFRQVLALSGIHREAVLRASDGANEFTRKETGSAELDGGALLAQLLDFRRRDWETEQIALSEKSGRALKGEDWKKKYPIPSPPPIDGLPQLPAGWVWASVEQLTLATSPLCYGVVQPGDESSEGVPMVRVNDLQNDAIRPGKLRRIAFDIDEAHARSRLKGGEVLVSIVGTIGRVAIVPPEMVGANIARAIAKLTVNPLMPSEWIANALMAPRLQFWMQSSSREVARKTLNLESLGKAAIAIPPASMINETLDLQEKHLERVRQTSNNVERTLQRLQYFRRNVVSRIFATNVRIPLFSTEWNAVIASFFESTTAQRTIVAEENKNSKAHRTSGRTSEMNENDLFSILLDHPEGLSPFDLLQRSRYATSTIESFYQELAGEVKKGRISEVRNGIREVKLLVNDDASR</sequence>
<accession>A0ABV2CF12</accession>
<evidence type="ECO:0000313" key="4">
    <source>
        <dbReference type="Proteomes" id="UP001548587"/>
    </source>
</evidence>
<evidence type="ECO:0000313" key="3">
    <source>
        <dbReference type="EMBL" id="MET1477695.1"/>
    </source>
</evidence>
<keyword evidence="1" id="KW-0680">Restriction system</keyword>
<dbReference type="InterPro" id="IPR051212">
    <property type="entry name" value="Type-I_RE_S_subunit"/>
</dbReference>
<reference evidence="3 4" key="1">
    <citation type="submission" date="2024-06" db="EMBL/GenBank/DDBJ databases">
        <title>Burkholderia sola in Mexico.</title>
        <authorList>
            <person name="Estrada P."/>
        </authorList>
    </citation>
    <scope>NUCLEOTIDE SEQUENCE [LARGE SCALE GENOMIC DNA]</scope>
    <source>
        <strain evidence="3 4">CpTa8-5</strain>
    </source>
</reference>
<gene>
    <name evidence="3" type="ORF">ABXL37_25920</name>
</gene>
<name>A0ABV2CF12_9BURK</name>
<keyword evidence="3" id="KW-0255">Endonuclease</keyword>
<evidence type="ECO:0000256" key="2">
    <source>
        <dbReference type="ARBA" id="ARBA00023125"/>
    </source>
</evidence>
<keyword evidence="3" id="KW-0540">Nuclease</keyword>
<dbReference type="SUPFAM" id="SSF116734">
    <property type="entry name" value="DNA methylase specificity domain"/>
    <property type="match status" value="2"/>
</dbReference>
<protein>
    <submittedName>
        <fullName evidence="3">Restriction endonuclease subunit S</fullName>
    </submittedName>
</protein>
<dbReference type="Gene3D" id="3.90.220.20">
    <property type="entry name" value="DNA methylase specificity domains"/>
    <property type="match status" value="2"/>
</dbReference>
<comment type="caution">
    <text evidence="3">The sequence shown here is derived from an EMBL/GenBank/DDBJ whole genome shotgun (WGS) entry which is preliminary data.</text>
</comment>
<evidence type="ECO:0000256" key="1">
    <source>
        <dbReference type="ARBA" id="ARBA00022747"/>
    </source>
</evidence>
<dbReference type="GO" id="GO:0004519">
    <property type="term" value="F:endonuclease activity"/>
    <property type="evidence" value="ECO:0007669"/>
    <property type="project" value="UniProtKB-KW"/>
</dbReference>
<keyword evidence="2" id="KW-0238">DNA-binding</keyword>
<keyword evidence="4" id="KW-1185">Reference proteome</keyword>
<dbReference type="InterPro" id="IPR044946">
    <property type="entry name" value="Restrct_endonuc_typeI_TRD_sf"/>
</dbReference>
<dbReference type="EMBL" id="JBEWCH010000020">
    <property type="protein sequence ID" value="MET1477695.1"/>
    <property type="molecule type" value="Genomic_DNA"/>
</dbReference>
<keyword evidence="3" id="KW-0378">Hydrolase</keyword>
<organism evidence="3 4">
    <name type="scientific">Burkholderia sola</name>
    <dbReference type="NCBI Taxonomy" id="2843302"/>
    <lineage>
        <taxon>Bacteria</taxon>
        <taxon>Pseudomonadati</taxon>
        <taxon>Pseudomonadota</taxon>
        <taxon>Betaproteobacteria</taxon>
        <taxon>Burkholderiales</taxon>
        <taxon>Burkholderiaceae</taxon>
        <taxon>Burkholderia</taxon>
        <taxon>Burkholderia cepacia complex</taxon>
    </lineage>
</organism>
<dbReference type="Proteomes" id="UP001548587">
    <property type="component" value="Unassembled WGS sequence"/>
</dbReference>
<proteinExistence type="predicted"/>
<dbReference type="PANTHER" id="PTHR43140">
    <property type="entry name" value="TYPE-1 RESTRICTION ENZYME ECOKI SPECIFICITY PROTEIN"/>
    <property type="match status" value="1"/>
</dbReference>
<dbReference type="CDD" id="cd17256">
    <property type="entry name" value="RMtype1_S_EcoJA65PI-TRD1-CR1_like"/>
    <property type="match status" value="1"/>
</dbReference>